<protein>
    <recommendedName>
        <fullName evidence="6">Zinc-finger domain-containing protein</fullName>
    </recommendedName>
</protein>
<dbReference type="EMBL" id="CP011509">
    <property type="protein sequence ID" value="AKJ04155.1"/>
    <property type="molecule type" value="Genomic_DNA"/>
</dbReference>
<reference evidence="3 5" key="2">
    <citation type="submission" date="2018-08" db="EMBL/GenBank/DDBJ databases">
        <title>Genomic Encyclopedia of Archaeal and Bacterial Type Strains, Phase II (KMG-II): from individual species to whole genera.</title>
        <authorList>
            <person name="Goeker M."/>
        </authorList>
    </citation>
    <scope>NUCLEOTIDE SEQUENCE [LARGE SCALE GENOMIC DNA]</scope>
    <source>
        <strain evidence="3 5">DSM 2261</strain>
    </source>
</reference>
<dbReference type="Proteomes" id="UP000035579">
    <property type="component" value="Chromosome"/>
</dbReference>
<keyword evidence="1" id="KW-1133">Transmembrane helix</keyword>
<name>A0AAC8TFS8_9BACT</name>
<proteinExistence type="predicted"/>
<evidence type="ECO:0008006" key="6">
    <source>
        <dbReference type="Google" id="ProtNLM"/>
    </source>
</evidence>
<keyword evidence="1" id="KW-0812">Transmembrane</keyword>
<evidence type="ECO:0000313" key="4">
    <source>
        <dbReference type="Proteomes" id="UP000035579"/>
    </source>
</evidence>
<evidence type="ECO:0000313" key="3">
    <source>
        <dbReference type="EMBL" id="REG37761.1"/>
    </source>
</evidence>
<reference evidence="2 4" key="1">
    <citation type="submission" date="2015-05" db="EMBL/GenBank/DDBJ databases">
        <title>Genome assembly of Archangium gephyra DSM 2261.</title>
        <authorList>
            <person name="Sharma G."/>
            <person name="Subramanian S."/>
        </authorList>
    </citation>
    <scope>NUCLEOTIDE SEQUENCE [LARGE SCALE GENOMIC DNA]</scope>
    <source>
        <strain evidence="2 4">DSM 2261</strain>
    </source>
</reference>
<keyword evidence="5" id="KW-1185">Reference proteome</keyword>
<evidence type="ECO:0000313" key="2">
    <source>
        <dbReference type="EMBL" id="AKJ04155.1"/>
    </source>
</evidence>
<feature type="transmembrane region" description="Helical" evidence="1">
    <location>
        <begin position="137"/>
        <end position="156"/>
    </location>
</feature>
<keyword evidence="1" id="KW-0472">Membrane</keyword>
<gene>
    <name evidence="2" type="ORF">AA314_05781</name>
    <name evidence="3" type="ORF">ATI61_101748</name>
</gene>
<sequence length="169" mass="17775">MTPTSIECPDLEVLFTELEAGEGPALEHAEQCPLCTAIIEEHRLLEKDLCRLADPLPPADLVHKVMARVAAEPTPVRRELWTGLSILGASLMMGLGLLLTSDAALSGLGKSVARTLVGGTAFTEALMSGVHALWNTAAGPLVALVAFVILSSVFGLKRLVRNGPTPSEA</sequence>
<evidence type="ECO:0000313" key="5">
    <source>
        <dbReference type="Proteomes" id="UP000256345"/>
    </source>
</evidence>
<feature type="transmembrane region" description="Helical" evidence="1">
    <location>
        <begin position="80"/>
        <end position="100"/>
    </location>
</feature>
<dbReference type="AlphaFoldDB" id="A0AAC8TFS8"/>
<dbReference type="EMBL" id="QUMU01000001">
    <property type="protein sequence ID" value="REG37761.1"/>
    <property type="molecule type" value="Genomic_DNA"/>
</dbReference>
<organism evidence="2 4">
    <name type="scientific">Archangium gephyra</name>
    <dbReference type="NCBI Taxonomy" id="48"/>
    <lineage>
        <taxon>Bacteria</taxon>
        <taxon>Pseudomonadati</taxon>
        <taxon>Myxococcota</taxon>
        <taxon>Myxococcia</taxon>
        <taxon>Myxococcales</taxon>
        <taxon>Cystobacterineae</taxon>
        <taxon>Archangiaceae</taxon>
        <taxon>Archangium</taxon>
    </lineage>
</organism>
<evidence type="ECO:0000256" key="1">
    <source>
        <dbReference type="SAM" id="Phobius"/>
    </source>
</evidence>
<accession>A0AAC8TFS8</accession>
<dbReference type="RefSeq" id="WP_047858044.1">
    <property type="nucleotide sequence ID" value="NZ_CP011509.1"/>
</dbReference>
<dbReference type="KEGG" id="age:AA314_05781"/>
<dbReference type="Proteomes" id="UP000256345">
    <property type="component" value="Unassembled WGS sequence"/>
</dbReference>